<protein>
    <recommendedName>
        <fullName evidence="3">DUF4192 family protein</fullName>
    </recommendedName>
</protein>
<evidence type="ECO:0000313" key="1">
    <source>
        <dbReference type="EMBL" id="NMM97628.1"/>
    </source>
</evidence>
<dbReference type="RefSeq" id="WP_169240450.1">
    <property type="nucleotide sequence ID" value="NZ_JAAIIG010000002.1"/>
</dbReference>
<organism evidence="1 2">
    <name type="scientific">Bifidobacterium olomucense</name>
    <dbReference type="NCBI Taxonomy" id="2675324"/>
    <lineage>
        <taxon>Bacteria</taxon>
        <taxon>Bacillati</taxon>
        <taxon>Actinomycetota</taxon>
        <taxon>Actinomycetes</taxon>
        <taxon>Bifidobacteriales</taxon>
        <taxon>Bifidobacteriaceae</taxon>
        <taxon>Bifidobacterium</taxon>
    </lineage>
</organism>
<accession>A0A7Y0EWC4</accession>
<comment type="caution">
    <text evidence="1">The sequence shown here is derived from an EMBL/GenBank/DDBJ whole genome shotgun (WGS) entry which is preliminary data.</text>
</comment>
<dbReference type="Proteomes" id="UP000543419">
    <property type="component" value="Unassembled WGS sequence"/>
</dbReference>
<evidence type="ECO:0008006" key="3">
    <source>
        <dbReference type="Google" id="ProtNLM"/>
    </source>
</evidence>
<proteinExistence type="predicted"/>
<gene>
    <name evidence="1" type="ORF">G1C97_0577</name>
</gene>
<keyword evidence="2" id="KW-1185">Reference proteome</keyword>
<name>A0A7Y0EWC4_9BIFI</name>
<evidence type="ECO:0000313" key="2">
    <source>
        <dbReference type="Proteomes" id="UP000543419"/>
    </source>
</evidence>
<dbReference type="AlphaFoldDB" id="A0A7Y0EWC4"/>
<reference evidence="1 2" key="1">
    <citation type="submission" date="2020-02" db="EMBL/GenBank/DDBJ databases">
        <title>Characterization of phylogenetic diversity of novel bifidobacterial species isolated in Czech ZOOs.</title>
        <authorList>
            <person name="Lugli G.A."/>
            <person name="Vera N.B."/>
            <person name="Ventura M."/>
        </authorList>
    </citation>
    <scope>NUCLEOTIDE SEQUENCE [LARGE SCALE GENOMIC DNA]</scope>
    <source>
        <strain evidence="1 2">DSM 109959</strain>
    </source>
</reference>
<sequence>MYAERYAAPSVEEQWQPDYEDQCTMERLAMKAEAFHNNRLARGIRRANEEWISQPLDDWLEGLGQDGILLSADVMEAFVVGMQETLSIRDALILSLVTDEQHCPRAQLMDFATRPHAARTKKRMGQLLTEAFENEAIRPDEQRCRRGVAMLFEMVHAYPFAPACIQPLAVIAYALWWLGDAESTAYALQCLLLDQECSLAAMVFSASERGVRPAWCSRKSAMPLE</sequence>
<dbReference type="EMBL" id="JAAIIG010000002">
    <property type="protein sequence ID" value="NMM97628.1"/>
    <property type="molecule type" value="Genomic_DNA"/>
</dbReference>